<gene>
    <name evidence="1" type="ORF">WN72_33170</name>
</gene>
<dbReference type="RefSeq" id="WP_092213194.1">
    <property type="nucleotide sequence ID" value="NZ_CP030050.1"/>
</dbReference>
<keyword evidence="1" id="KW-0489">Methyltransferase</keyword>
<dbReference type="GO" id="GO:0032259">
    <property type="term" value="P:methylation"/>
    <property type="evidence" value="ECO:0007669"/>
    <property type="project" value="UniProtKB-KW"/>
</dbReference>
<organism evidence="1 2">
    <name type="scientific">Bradyrhizobium arachidis</name>
    <dbReference type="NCBI Taxonomy" id="858423"/>
    <lineage>
        <taxon>Bacteria</taxon>
        <taxon>Pseudomonadati</taxon>
        <taxon>Pseudomonadota</taxon>
        <taxon>Alphaproteobacteria</taxon>
        <taxon>Hyphomicrobiales</taxon>
        <taxon>Nitrobacteraceae</taxon>
        <taxon>Bradyrhizobium</taxon>
    </lineage>
</organism>
<dbReference type="AlphaFoldDB" id="A0AAE7NRD6"/>
<evidence type="ECO:0000313" key="1">
    <source>
        <dbReference type="EMBL" id="QOZ70619.1"/>
    </source>
</evidence>
<dbReference type="KEGG" id="barh:WN72_33170"/>
<name>A0AAE7NRD6_9BRAD</name>
<dbReference type="InterPro" id="IPR029063">
    <property type="entry name" value="SAM-dependent_MTases_sf"/>
</dbReference>
<proteinExistence type="predicted"/>
<dbReference type="SUPFAM" id="SSF53335">
    <property type="entry name" value="S-adenosyl-L-methionine-dependent methyltransferases"/>
    <property type="match status" value="1"/>
</dbReference>
<accession>A0AAE7NRD6</accession>
<dbReference type="Proteomes" id="UP000594015">
    <property type="component" value="Chromosome"/>
</dbReference>
<protein>
    <submittedName>
        <fullName evidence="1">Methyltransferase domain-containing protein</fullName>
    </submittedName>
</protein>
<keyword evidence="1" id="KW-0808">Transferase</keyword>
<dbReference type="Pfam" id="PF13489">
    <property type="entry name" value="Methyltransf_23"/>
    <property type="match status" value="1"/>
</dbReference>
<dbReference type="Gene3D" id="3.40.50.150">
    <property type="entry name" value="Vaccinia Virus protein VP39"/>
    <property type="match status" value="1"/>
</dbReference>
<reference evidence="1 2" key="1">
    <citation type="submission" date="2018-06" db="EMBL/GenBank/DDBJ databases">
        <title>Comparative genomics of Bradyrhizobium nodulating Arachidis hypogaea.</title>
        <authorList>
            <person name="Li Y."/>
        </authorList>
    </citation>
    <scope>NUCLEOTIDE SEQUENCE [LARGE SCALE GENOMIC DNA]</scope>
    <source>
        <strain evidence="1 2">CCBAU 051107</strain>
    </source>
</reference>
<evidence type="ECO:0000313" key="2">
    <source>
        <dbReference type="Proteomes" id="UP000594015"/>
    </source>
</evidence>
<sequence length="354" mass="38749">MGLALNVAVLLREWLLAREANGPVLTLGVMDVGFTERTFKSAIGKLSLWPRSDVQMTAQAYFETCGMSELSSMDVSRYEGADFEFDLNNEDLPTELVGRFGVVLNGGTLEHVFHVPNALTNITRMLKPGGLAIHILPMSNCIDHGFYQFSPTLMLDYYAAARYELLHSASIHFEIQAPGSCQVRPALTGSFGEGLLGTMDNKIAFHMFAARKLPNSLDKAVPIQSLYGRKFTGEAPISRSIDWFAPFEMKDGKRTTAYKPREVLISSASGASDGQTWTSILPDHVPPGDNNSNPIASVLGLFEDGKLLGPPHSSHETIRTIGKGAYSHWGSALYFSTSDGSDPNTNGRRYTCKF</sequence>
<dbReference type="GO" id="GO:0008168">
    <property type="term" value="F:methyltransferase activity"/>
    <property type="evidence" value="ECO:0007669"/>
    <property type="project" value="UniProtKB-KW"/>
</dbReference>
<dbReference type="EMBL" id="CP030050">
    <property type="protein sequence ID" value="QOZ70619.1"/>
    <property type="molecule type" value="Genomic_DNA"/>
</dbReference>